<evidence type="ECO:0000313" key="3">
    <source>
        <dbReference type="EMBL" id="KAJ3056539.1"/>
    </source>
</evidence>
<accession>A0AAD5SJQ9</accession>
<dbReference type="EMBL" id="JADGJD010000029">
    <property type="protein sequence ID" value="KAJ3056539.1"/>
    <property type="molecule type" value="Genomic_DNA"/>
</dbReference>
<proteinExistence type="predicted"/>
<evidence type="ECO:0000313" key="4">
    <source>
        <dbReference type="Proteomes" id="UP001212841"/>
    </source>
</evidence>
<keyword evidence="2" id="KW-0732">Signal</keyword>
<dbReference type="Proteomes" id="UP001212841">
    <property type="component" value="Unassembled WGS sequence"/>
</dbReference>
<feature type="region of interest" description="Disordered" evidence="1">
    <location>
        <begin position="137"/>
        <end position="197"/>
    </location>
</feature>
<dbReference type="AlphaFoldDB" id="A0AAD5SJQ9"/>
<protein>
    <submittedName>
        <fullName evidence="3">Uncharacterized protein</fullName>
    </submittedName>
</protein>
<organism evidence="3 4">
    <name type="scientific">Rhizophlyctis rosea</name>
    <dbReference type="NCBI Taxonomy" id="64517"/>
    <lineage>
        <taxon>Eukaryota</taxon>
        <taxon>Fungi</taxon>
        <taxon>Fungi incertae sedis</taxon>
        <taxon>Chytridiomycota</taxon>
        <taxon>Chytridiomycota incertae sedis</taxon>
        <taxon>Chytridiomycetes</taxon>
        <taxon>Rhizophlyctidales</taxon>
        <taxon>Rhizophlyctidaceae</taxon>
        <taxon>Rhizophlyctis</taxon>
    </lineage>
</organism>
<name>A0AAD5SJQ9_9FUNG</name>
<evidence type="ECO:0000256" key="2">
    <source>
        <dbReference type="SAM" id="SignalP"/>
    </source>
</evidence>
<sequence length="618" mass="64528">MVILRLAVTLALVGHALAASKCHLPRPTNVAETVYPSISTNIVETSLLPEIPGVSSSTTEGYTASTAPDGNDDGVIPDETIPAETATVSEDPPAVTQTQASTTSPIVQLTPEPTVPTTVAPPPQNPVTTLPPAETTEAPAPPFTTTTIPTTTTTAAEPATTTAKSTTTIVVPSPAPSPVATTTTRTTTTTAPAAPAGSCATPKIRYTDIDVGTTISVNEDEATLKPLVIASIPSGGSRVAFMGTDNEVHIVTLNADDTVNAAVPKVSIAVKDFGDIYTDDKGFVILGTRDAQGGGTLNCGIPSNLCGTPPSPAVPCYDMYLIRYDYASGKETWATKLTSSSATLPPYSTGKTGPAVYFIWWYAHHGRIAFDGTNYAAYFGAAISVSEGGCINIHQGDRMQVVSPSGSLLTGHNSFAWGCSHSGYERILWDDRSNQFITVCKTDNKNRITFAPSMNPTIRAVDLAYSDFGNIALDTSAGYWLTTSDIRSGQPANADGLSSVFLLHFSKTSAADKTITLAADAGLNNRAPHLASYGQKFLLASWETSSAKGTLRAGDSSRKFYLQVRDAGTGDAVSGVIAVNAVGNRYQETKSFHDGSVGYASVAGTKTSVKIVRVLPCA</sequence>
<reference evidence="3" key="1">
    <citation type="submission" date="2020-05" db="EMBL/GenBank/DDBJ databases">
        <title>Phylogenomic resolution of chytrid fungi.</title>
        <authorList>
            <person name="Stajich J.E."/>
            <person name="Amses K."/>
            <person name="Simmons R."/>
            <person name="Seto K."/>
            <person name="Myers J."/>
            <person name="Bonds A."/>
            <person name="Quandt C.A."/>
            <person name="Barry K."/>
            <person name="Liu P."/>
            <person name="Grigoriev I."/>
            <person name="Longcore J.E."/>
            <person name="James T.Y."/>
        </authorList>
    </citation>
    <scope>NUCLEOTIDE SEQUENCE</scope>
    <source>
        <strain evidence="3">JEL0318</strain>
    </source>
</reference>
<feature type="region of interest" description="Disordered" evidence="1">
    <location>
        <begin position="54"/>
        <end position="76"/>
    </location>
</feature>
<evidence type="ECO:0000256" key="1">
    <source>
        <dbReference type="SAM" id="MobiDB-lite"/>
    </source>
</evidence>
<feature type="chain" id="PRO_5042068971" evidence="2">
    <location>
        <begin position="19"/>
        <end position="618"/>
    </location>
</feature>
<gene>
    <name evidence="3" type="ORF">HK097_006172</name>
</gene>
<comment type="caution">
    <text evidence="3">The sequence shown here is derived from an EMBL/GenBank/DDBJ whole genome shotgun (WGS) entry which is preliminary data.</text>
</comment>
<feature type="compositionally biased region" description="Polar residues" evidence="1">
    <location>
        <begin position="54"/>
        <end position="68"/>
    </location>
</feature>
<keyword evidence="4" id="KW-1185">Reference proteome</keyword>
<feature type="signal peptide" evidence="2">
    <location>
        <begin position="1"/>
        <end position="18"/>
    </location>
</feature>